<evidence type="ECO:0000256" key="7">
    <source>
        <dbReference type="ARBA" id="ARBA00022940"/>
    </source>
</evidence>
<evidence type="ECO:0000256" key="8">
    <source>
        <dbReference type="ARBA" id="ARBA00023022"/>
    </source>
</evidence>
<reference evidence="13" key="1">
    <citation type="submission" date="2025-08" db="UniProtKB">
        <authorList>
            <consortium name="RefSeq"/>
        </authorList>
    </citation>
    <scope>IDENTIFICATION</scope>
</reference>
<keyword evidence="9" id="KW-1015">Disulfide bond</keyword>
<dbReference type="CTD" id="245939"/>
<comment type="function">
    <text evidence="1 10">Has antibacterial activity.</text>
</comment>
<dbReference type="GO" id="GO:0045087">
    <property type="term" value="P:innate immune response"/>
    <property type="evidence" value="ECO:0007669"/>
    <property type="project" value="InterPro"/>
</dbReference>
<dbReference type="InterPro" id="IPR025933">
    <property type="entry name" value="Beta_defensin_dom"/>
</dbReference>
<dbReference type="PANTHER" id="PTHR15001">
    <property type="entry name" value="BETA-DEFENSIN 123-RELATED"/>
    <property type="match status" value="1"/>
</dbReference>
<name>A0A6J3BDI3_VICPA</name>
<evidence type="ECO:0000256" key="5">
    <source>
        <dbReference type="ARBA" id="ARBA00022529"/>
    </source>
</evidence>
<evidence type="ECO:0000313" key="13">
    <source>
        <dbReference type="RefSeq" id="XP_031543803.1"/>
    </source>
</evidence>
<dbReference type="FunCoup" id="A0A6J3BDI3">
    <property type="interactions" value="2"/>
</dbReference>
<protein>
    <recommendedName>
        <fullName evidence="10">Beta-defensin</fullName>
    </recommendedName>
</protein>
<feature type="domain" description="Beta-defensin" evidence="11">
    <location>
        <begin position="23"/>
        <end position="53"/>
    </location>
</feature>
<evidence type="ECO:0000256" key="4">
    <source>
        <dbReference type="ARBA" id="ARBA00022525"/>
    </source>
</evidence>
<dbReference type="InParanoid" id="A0A6J3BDI3"/>
<proteinExistence type="inferred from homology"/>
<evidence type="ECO:0000256" key="10">
    <source>
        <dbReference type="RuleBase" id="RU231113"/>
    </source>
</evidence>
<dbReference type="InterPro" id="IPR050544">
    <property type="entry name" value="Beta-defensin"/>
</dbReference>
<dbReference type="Proteomes" id="UP001652581">
    <property type="component" value="Chromosome 19"/>
</dbReference>
<keyword evidence="12" id="KW-1185">Reference proteome</keyword>
<keyword evidence="6 10" id="KW-0732">Signal</keyword>
<comment type="subcellular location">
    <subcellularLocation>
        <location evidence="2 10">Secreted</location>
    </subcellularLocation>
</comment>
<evidence type="ECO:0000313" key="12">
    <source>
        <dbReference type="Proteomes" id="UP001652581"/>
    </source>
</evidence>
<gene>
    <name evidence="13" type="primary">DEFB128</name>
</gene>
<dbReference type="PANTHER" id="PTHR15001:SF3">
    <property type="entry name" value="BETA-DEFENSIN 123"/>
    <property type="match status" value="1"/>
</dbReference>
<dbReference type="Pfam" id="PF13841">
    <property type="entry name" value="Defensin_beta_2"/>
    <property type="match status" value="1"/>
</dbReference>
<evidence type="ECO:0000256" key="2">
    <source>
        <dbReference type="ARBA" id="ARBA00004613"/>
    </source>
</evidence>
<evidence type="ECO:0000256" key="1">
    <source>
        <dbReference type="ARBA" id="ARBA00002878"/>
    </source>
</evidence>
<evidence type="ECO:0000256" key="6">
    <source>
        <dbReference type="ARBA" id="ARBA00022729"/>
    </source>
</evidence>
<keyword evidence="5 10" id="KW-0929">Antimicrobial</keyword>
<keyword evidence="7 10" id="KW-0211">Defensin</keyword>
<dbReference type="KEGG" id="vpc:116284348"/>
<feature type="chain" id="PRO_5027144716" description="Beta-defensin" evidence="10">
    <location>
        <begin position="20"/>
        <end position="94"/>
    </location>
</feature>
<sequence length="94" mass="10563">MKLFLVLIILLFEVSKDAARPRKCFNNVAGYCKKKCDLGEVFEVACSNRKLCCVYEADNRKAQEAAKLPEPPSKPDLKLDYIILPTVTLDTVTP</sequence>
<dbReference type="GO" id="GO:0042742">
    <property type="term" value="P:defense response to bacterium"/>
    <property type="evidence" value="ECO:0007669"/>
    <property type="project" value="UniProtKB-UniRule"/>
</dbReference>
<dbReference type="RefSeq" id="XP_031543803.1">
    <property type="nucleotide sequence ID" value="XM_031687943.2"/>
</dbReference>
<evidence type="ECO:0000256" key="3">
    <source>
        <dbReference type="ARBA" id="ARBA00007371"/>
    </source>
</evidence>
<dbReference type="AlphaFoldDB" id="A0A6J3BDI3"/>
<organism evidence="12 13">
    <name type="scientific">Vicugna pacos</name>
    <name type="common">Alpaca</name>
    <name type="synonym">Lama pacos</name>
    <dbReference type="NCBI Taxonomy" id="30538"/>
    <lineage>
        <taxon>Eukaryota</taxon>
        <taxon>Metazoa</taxon>
        <taxon>Chordata</taxon>
        <taxon>Craniata</taxon>
        <taxon>Vertebrata</taxon>
        <taxon>Euteleostomi</taxon>
        <taxon>Mammalia</taxon>
        <taxon>Eutheria</taxon>
        <taxon>Laurasiatheria</taxon>
        <taxon>Artiodactyla</taxon>
        <taxon>Tylopoda</taxon>
        <taxon>Camelidae</taxon>
        <taxon>Vicugna</taxon>
    </lineage>
</organism>
<comment type="similarity">
    <text evidence="3 10">Belongs to the beta-defensin family.</text>
</comment>
<keyword evidence="4 10" id="KW-0964">Secreted</keyword>
<keyword evidence="8 10" id="KW-0044">Antibiotic</keyword>
<evidence type="ECO:0000256" key="9">
    <source>
        <dbReference type="ARBA" id="ARBA00023157"/>
    </source>
</evidence>
<evidence type="ECO:0000259" key="11">
    <source>
        <dbReference type="Pfam" id="PF13841"/>
    </source>
</evidence>
<dbReference type="GO" id="GO:0005576">
    <property type="term" value="C:extracellular region"/>
    <property type="evidence" value="ECO:0007669"/>
    <property type="project" value="UniProtKB-SubCell"/>
</dbReference>
<feature type="signal peptide" evidence="10">
    <location>
        <begin position="1"/>
        <end position="19"/>
    </location>
</feature>
<accession>A0A6J3BDI3</accession>
<dbReference type="GeneID" id="116284348"/>